<dbReference type="InterPro" id="IPR000873">
    <property type="entry name" value="AMP-dep_synth/lig_dom"/>
</dbReference>
<reference evidence="2 3" key="1">
    <citation type="submission" date="2018-02" db="EMBL/GenBank/DDBJ databases">
        <title>Genome sequence of the basidiomycete white-rot fungus Phlebia centrifuga.</title>
        <authorList>
            <person name="Granchi Z."/>
            <person name="Peng M."/>
            <person name="de Vries R.P."/>
            <person name="Hilden K."/>
            <person name="Makela M.R."/>
            <person name="Grigoriev I."/>
            <person name="Riley R."/>
        </authorList>
    </citation>
    <scope>NUCLEOTIDE SEQUENCE [LARGE SCALE GENOMIC DNA]</scope>
    <source>
        <strain evidence="2 3">FBCC195</strain>
    </source>
</reference>
<dbReference type="EMBL" id="MLYV02000493">
    <property type="protein sequence ID" value="PSR90674.1"/>
    <property type="molecule type" value="Genomic_DNA"/>
</dbReference>
<protein>
    <recommendedName>
        <fullName evidence="1">AMP-dependent synthetase/ligase domain-containing protein</fullName>
    </recommendedName>
</protein>
<evidence type="ECO:0000313" key="3">
    <source>
        <dbReference type="Proteomes" id="UP000186601"/>
    </source>
</evidence>
<dbReference type="STRING" id="98765.A0A2R6PG66"/>
<sequence>MVWAPRRTIKECDAILCGPGMPHEMESRVVDGRVLRVYKNLWPSLRSFWLWATSEFSDKTYIVYEDNRSTFEQILSRSLLAASVFKNVYHVQKGDRVAICARNIPDYLVAYWAYVERAQRVYQAVNDLFTAGVTGLILFDVLGRDSQWKGVDLWENVMQSHKHDPRRILLEDPNVQPEDNATIIFTSGTCYGSGKSGATATRERHSCRYGRTPERSSRVGSILSCYWKHQSVGRKRPLSG</sequence>
<dbReference type="Proteomes" id="UP000186601">
    <property type="component" value="Unassembled WGS sequence"/>
</dbReference>
<accession>A0A2R6PG66</accession>
<dbReference type="AlphaFoldDB" id="A0A2R6PG66"/>
<dbReference type="SUPFAM" id="SSF56801">
    <property type="entry name" value="Acetyl-CoA synthetase-like"/>
    <property type="match status" value="1"/>
</dbReference>
<dbReference type="InterPro" id="IPR042099">
    <property type="entry name" value="ANL_N_sf"/>
</dbReference>
<evidence type="ECO:0000259" key="1">
    <source>
        <dbReference type="Pfam" id="PF00501"/>
    </source>
</evidence>
<keyword evidence="3" id="KW-1185">Reference proteome</keyword>
<evidence type="ECO:0000313" key="2">
    <source>
        <dbReference type="EMBL" id="PSR90674.1"/>
    </source>
</evidence>
<feature type="domain" description="AMP-dependent synthetase/ligase" evidence="1">
    <location>
        <begin position="53"/>
        <end position="131"/>
    </location>
</feature>
<proteinExistence type="predicted"/>
<dbReference type="Gene3D" id="3.40.50.12780">
    <property type="entry name" value="N-terminal domain of ligase-like"/>
    <property type="match status" value="1"/>
</dbReference>
<dbReference type="OrthoDB" id="10253115at2759"/>
<dbReference type="Pfam" id="PF00501">
    <property type="entry name" value="AMP-binding"/>
    <property type="match status" value="1"/>
</dbReference>
<name>A0A2R6PG66_9APHY</name>
<organism evidence="2 3">
    <name type="scientific">Hermanssonia centrifuga</name>
    <dbReference type="NCBI Taxonomy" id="98765"/>
    <lineage>
        <taxon>Eukaryota</taxon>
        <taxon>Fungi</taxon>
        <taxon>Dikarya</taxon>
        <taxon>Basidiomycota</taxon>
        <taxon>Agaricomycotina</taxon>
        <taxon>Agaricomycetes</taxon>
        <taxon>Polyporales</taxon>
        <taxon>Meruliaceae</taxon>
        <taxon>Hermanssonia</taxon>
    </lineage>
</organism>
<comment type="caution">
    <text evidence="2">The sequence shown here is derived from an EMBL/GenBank/DDBJ whole genome shotgun (WGS) entry which is preliminary data.</text>
</comment>
<gene>
    <name evidence="2" type="ORF">PHLCEN_2v4823</name>
</gene>